<dbReference type="Pfam" id="PF19127">
    <property type="entry name" value="Choline_bind_3"/>
    <property type="match status" value="1"/>
</dbReference>
<reference evidence="4" key="1">
    <citation type="submission" date="2022-01" db="EMBL/GenBank/DDBJ databases">
        <title>Collection of gut derived symbiotic bacterial strains cultured from healthy donors.</title>
        <authorList>
            <person name="Lin H."/>
            <person name="Kohout C."/>
            <person name="Waligurski E."/>
            <person name="Pamer E.G."/>
        </authorList>
    </citation>
    <scope>NUCLEOTIDE SEQUENCE</scope>
    <source>
        <strain evidence="4">DFI.5.49</strain>
    </source>
</reference>
<evidence type="ECO:0000256" key="3">
    <source>
        <dbReference type="SAM" id="SignalP"/>
    </source>
</evidence>
<sequence>MRKRIAMVLLGLSLAVGTPAATNMFPTVSAQTVQAAGKTGWTQESGTWYFYKDGVKQTGWQTWDGKKYYLNADGTMKANEWMIDTDGSVYYFRSWGGAYLNCKARINGRSYTFGADSKVQGSQWVVKGGKWYLVKDGKIATGWQTWDGNKYYMNSDGSMRSNEWRLDDT</sequence>
<accession>A0AAE3F4X4</accession>
<dbReference type="Gene3D" id="2.10.270.10">
    <property type="entry name" value="Cholin Binding"/>
    <property type="match status" value="2"/>
</dbReference>
<feature type="non-terminal residue" evidence="4">
    <location>
        <position position="169"/>
    </location>
</feature>
<dbReference type="Proteomes" id="UP001199915">
    <property type="component" value="Unassembled WGS sequence"/>
</dbReference>
<keyword evidence="1" id="KW-0677">Repeat</keyword>
<evidence type="ECO:0000256" key="1">
    <source>
        <dbReference type="ARBA" id="ARBA00022737"/>
    </source>
</evidence>
<feature type="repeat" description="Cell wall-binding" evidence="2">
    <location>
        <begin position="57"/>
        <end position="76"/>
    </location>
</feature>
<comment type="caution">
    <text evidence="4">The sequence shown here is derived from an EMBL/GenBank/DDBJ whole genome shotgun (WGS) entry which is preliminary data.</text>
</comment>
<dbReference type="InterPro" id="IPR018337">
    <property type="entry name" value="Cell_wall/Cho-bd_repeat"/>
</dbReference>
<dbReference type="SUPFAM" id="SSF69360">
    <property type="entry name" value="Cell wall binding repeat"/>
    <property type="match status" value="1"/>
</dbReference>
<feature type="chain" id="PRO_5042184659" evidence="3">
    <location>
        <begin position="21"/>
        <end position="169"/>
    </location>
</feature>
<evidence type="ECO:0000313" key="4">
    <source>
        <dbReference type="EMBL" id="MCG4767368.1"/>
    </source>
</evidence>
<evidence type="ECO:0000256" key="2">
    <source>
        <dbReference type="PROSITE-ProRule" id="PRU00591"/>
    </source>
</evidence>
<feature type="repeat" description="Cell wall-binding" evidence="2">
    <location>
        <begin position="140"/>
        <end position="159"/>
    </location>
</feature>
<organism evidence="4 5">
    <name type="scientific">Fusicatenibacter saccharivorans</name>
    <dbReference type="NCBI Taxonomy" id="1150298"/>
    <lineage>
        <taxon>Bacteria</taxon>
        <taxon>Bacillati</taxon>
        <taxon>Bacillota</taxon>
        <taxon>Clostridia</taxon>
        <taxon>Lachnospirales</taxon>
        <taxon>Lachnospiraceae</taxon>
        <taxon>Fusicatenibacter</taxon>
    </lineage>
</organism>
<gene>
    <name evidence="4" type="ORF">L0N21_17995</name>
</gene>
<proteinExistence type="predicted"/>
<evidence type="ECO:0000313" key="5">
    <source>
        <dbReference type="Proteomes" id="UP001199915"/>
    </source>
</evidence>
<name>A0AAE3F4X4_9FIRM</name>
<feature type="signal peptide" evidence="3">
    <location>
        <begin position="1"/>
        <end position="20"/>
    </location>
</feature>
<dbReference type="EMBL" id="JAKNFS010000052">
    <property type="protein sequence ID" value="MCG4767368.1"/>
    <property type="molecule type" value="Genomic_DNA"/>
</dbReference>
<dbReference type="AlphaFoldDB" id="A0AAE3F4X4"/>
<dbReference type="Pfam" id="PF01473">
    <property type="entry name" value="Choline_bind_1"/>
    <property type="match status" value="2"/>
</dbReference>
<dbReference type="PROSITE" id="PS51170">
    <property type="entry name" value="CW"/>
    <property type="match status" value="2"/>
</dbReference>
<protein>
    <submittedName>
        <fullName evidence="4">Uncharacterized protein</fullName>
    </submittedName>
</protein>
<keyword evidence="3" id="KW-0732">Signal</keyword>